<sequence>MLIEAKLQDQQRYHDLMVEAKVRMTAINTFTGDQRGIPSQIIREFDILQIRMICEIIGLACLVAHGDLIDQAQGNLRKEYKPGQIFDALEDLHDDFFPVPGTLKKTETGWHFDYWEGGPFATKEELTTIWARSGDVLHRGSLKNLIKAKAPVENQFAEVVEWGQKISNLLQAHRIITVGREWAFVSMLRNEAEEVQVVAVRAEPPAKEAVIAAANDAAGADNEIEL</sequence>
<dbReference type="OrthoDB" id="8265849at2"/>
<proteinExistence type="predicted"/>
<evidence type="ECO:0008006" key="3">
    <source>
        <dbReference type="Google" id="ProtNLM"/>
    </source>
</evidence>
<accession>A0A1S1H9K4</accession>
<keyword evidence="2" id="KW-1185">Reference proteome</keyword>
<dbReference type="RefSeq" id="WP_070932538.1">
    <property type="nucleotide sequence ID" value="NZ_MIPT01000001.1"/>
</dbReference>
<reference evidence="1 2" key="1">
    <citation type="submission" date="2016-09" db="EMBL/GenBank/DDBJ databases">
        <title>Metabolic pathway, cell adaptation mechanisms and a novel monoxygenase revealed through proteogenomic-transcription analysis of a Sphingomonas haloaromaticamans strain degrading the fungicide ortho-phenylphenol.</title>
        <authorList>
            <person name="Perruchon C."/>
            <person name="Papadopoulou E.S."/>
            <person name="Rousidou C."/>
            <person name="Vasileiadis S."/>
            <person name="Tanou G."/>
            <person name="Amoutzias G."/>
            <person name="Molassiotis A."/>
            <person name="Karpouzas D.G."/>
        </authorList>
    </citation>
    <scope>NUCLEOTIDE SEQUENCE [LARGE SCALE GENOMIC DNA]</scope>
    <source>
        <strain evidence="1 2">P3</strain>
    </source>
</reference>
<dbReference type="AlphaFoldDB" id="A0A1S1H9K4"/>
<evidence type="ECO:0000313" key="2">
    <source>
        <dbReference type="Proteomes" id="UP000179467"/>
    </source>
</evidence>
<dbReference type="Proteomes" id="UP000179467">
    <property type="component" value="Unassembled WGS sequence"/>
</dbReference>
<evidence type="ECO:0000313" key="1">
    <source>
        <dbReference type="EMBL" id="OHT18808.1"/>
    </source>
</evidence>
<name>A0A1S1H9K4_9SPHN</name>
<protein>
    <recommendedName>
        <fullName evidence="3">RiboL-PSP-HEPN domain-containing protein</fullName>
    </recommendedName>
</protein>
<gene>
    <name evidence="1" type="ORF">BHE75_00785</name>
</gene>
<organism evidence="1 2">
    <name type="scientific">Edaphosphingomonas haloaromaticamans</name>
    <dbReference type="NCBI Taxonomy" id="653954"/>
    <lineage>
        <taxon>Bacteria</taxon>
        <taxon>Pseudomonadati</taxon>
        <taxon>Pseudomonadota</taxon>
        <taxon>Alphaproteobacteria</taxon>
        <taxon>Sphingomonadales</taxon>
        <taxon>Rhizorhabdaceae</taxon>
        <taxon>Edaphosphingomonas</taxon>
    </lineage>
</organism>
<dbReference type="EMBL" id="MIPT01000001">
    <property type="protein sequence ID" value="OHT18808.1"/>
    <property type="molecule type" value="Genomic_DNA"/>
</dbReference>
<comment type="caution">
    <text evidence="1">The sequence shown here is derived from an EMBL/GenBank/DDBJ whole genome shotgun (WGS) entry which is preliminary data.</text>
</comment>